<keyword evidence="3 6" id="KW-1133">Transmembrane helix</keyword>
<dbReference type="RefSeq" id="XP_001751067.1">
    <property type="nucleotide sequence ID" value="XM_001751015.1"/>
</dbReference>
<dbReference type="EMBL" id="CH991615">
    <property type="protein sequence ID" value="EDQ84119.1"/>
    <property type="molecule type" value="Genomic_DNA"/>
</dbReference>
<sequence>MAAWLAATIVWVLAILLCFAYGLDETWYAGPYGSFKRSLWQATGVAVIWLLSAAESLTNYHCALYQDSEANSTISLQERLNAHIVQQINVPCDGESYGDGYYAPFAALAANETLEGQVFARLRDSLCESHNGVYYAVALATLLLQFLYFALRQRELRRNAGVNAALLGFTSLLWAIWPLFFRLEYTTGYHCVLQRVTAPVAIVSVLHAILMLLVWVLHVEKRLERRLGKPEEMEMEPHELRGSRREAPSSSHSRTTLRRAPSAVHPQPQFNPLPGNAYPHSAPAPLLYDERLSGPSGARHAIQSCADPSKGSIRQLGLMTESQCYAPRYGAKRLSQAPTTEPAMGKSEKCWQGIDISGSGFLACAINVLCVVFYGVGLGTRRWSVADPDETQIRGYELGLFEYCSRRCQPYLDNQFEPTGQTDLNMVTRTEATAAFLVLAILATFAAIVLIIFGLGRKGYHVTMNHAAMLTLGAGVLGLIGICIFAAMENELPSKFHKRYSFYLPMVAGMLNLVAGGLLSIDSKNISYRSPEDAVRRGGAGMI</sequence>
<evidence type="ECO:0000256" key="1">
    <source>
        <dbReference type="ARBA" id="ARBA00004141"/>
    </source>
</evidence>
<feature type="compositionally biased region" description="Basic and acidic residues" evidence="5">
    <location>
        <begin position="230"/>
        <end position="247"/>
    </location>
</feature>
<organism evidence="8 9">
    <name type="scientific">Monosiga brevicollis</name>
    <name type="common">Choanoflagellate</name>
    <dbReference type="NCBI Taxonomy" id="81824"/>
    <lineage>
        <taxon>Eukaryota</taxon>
        <taxon>Choanoflagellata</taxon>
        <taxon>Craspedida</taxon>
        <taxon>Salpingoecidae</taxon>
        <taxon>Monosiga</taxon>
    </lineage>
</organism>
<feature type="region of interest" description="Disordered" evidence="5">
    <location>
        <begin position="230"/>
        <end position="269"/>
    </location>
</feature>
<keyword evidence="4 6" id="KW-0472">Membrane</keyword>
<dbReference type="Gene3D" id="1.20.140.150">
    <property type="match status" value="1"/>
</dbReference>
<dbReference type="PANTHER" id="PTHR10671">
    <property type="entry name" value="EPITHELIAL MEMBRANE PROTEIN-RELATED"/>
    <property type="match status" value="1"/>
</dbReference>
<dbReference type="AlphaFoldDB" id="A9VEC0"/>
<proteinExistence type="predicted"/>
<dbReference type="PANTHER" id="PTHR10671:SF108">
    <property type="entry name" value="CLAUDIN FAMILY PROTEIN-RELATED"/>
    <property type="match status" value="1"/>
</dbReference>
<dbReference type="Proteomes" id="UP000001357">
    <property type="component" value="Unassembled WGS sequence"/>
</dbReference>
<feature type="transmembrane region" description="Helical" evidence="6">
    <location>
        <begin position="160"/>
        <end position="180"/>
    </location>
</feature>
<feature type="transmembrane region" description="Helical" evidence="6">
    <location>
        <begin position="354"/>
        <end position="376"/>
    </location>
</feature>
<evidence type="ECO:0008006" key="10">
    <source>
        <dbReference type="Google" id="ProtNLM"/>
    </source>
</evidence>
<accession>A9VEC0</accession>
<keyword evidence="9" id="KW-1185">Reference proteome</keyword>
<feature type="transmembrane region" description="Helical" evidence="6">
    <location>
        <begin position="467"/>
        <end position="488"/>
    </location>
</feature>
<evidence type="ECO:0000256" key="3">
    <source>
        <dbReference type="ARBA" id="ARBA00022989"/>
    </source>
</evidence>
<dbReference type="InterPro" id="IPR050579">
    <property type="entry name" value="PMP-22/EMP/MP20-like"/>
</dbReference>
<gene>
    <name evidence="8" type="ORF">MONBRDRAFT_34814</name>
</gene>
<keyword evidence="7" id="KW-0732">Signal</keyword>
<feature type="transmembrane region" description="Helical" evidence="6">
    <location>
        <begin position="200"/>
        <end position="219"/>
    </location>
</feature>
<feature type="signal peptide" evidence="7">
    <location>
        <begin position="1"/>
        <end position="22"/>
    </location>
</feature>
<dbReference type="GO" id="GO:0005886">
    <property type="term" value="C:plasma membrane"/>
    <property type="evidence" value="ECO:0000318"/>
    <property type="project" value="GO_Central"/>
</dbReference>
<feature type="chain" id="PRO_5002744992" description="G-protein coupled receptors family 3 profile domain-containing protein" evidence="7">
    <location>
        <begin position="23"/>
        <end position="543"/>
    </location>
</feature>
<evidence type="ECO:0000256" key="7">
    <source>
        <dbReference type="SAM" id="SignalP"/>
    </source>
</evidence>
<evidence type="ECO:0000313" key="8">
    <source>
        <dbReference type="EMBL" id="EDQ84119.1"/>
    </source>
</evidence>
<keyword evidence="2 6" id="KW-0812">Transmembrane</keyword>
<evidence type="ECO:0000313" key="9">
    <source>
        <dbReference type="Proteomes" id="UP000001357"/>
    </source>
</evidence>
<feature type="transmembrane region" description="Helical" evidence="6">
    <location>
        <begin position="434"/>
        <end position="455"/>
    </location>
</feature>
<dbReference type="InParanoid" id="A9VEC0"/>
<evidence type="ECO:0000256" key="2">
    <source>
        <dbReference type="ARBA" id="ARBA00022692"/>
    </source>
</evidence>
<name>A9VEC0_MONBE</name>
<evidence type="ECO:0000256" key="6">
    <source>
        <dbReference type="SAM" id="Phobius"/>
    </source>
</evidence>
<feature type="transmembrane region" description="Helical" evidence="6">
    <location>
        <begin position="132"/>
        <end position="151"/>
    </location>
</feature>
<evidence type="ECO:0000256" key="4">
    <source>
        <dbReference type="ARBA" id="ARBA00023136"/>
    </source>
</evidence>
<protein>
    <recommendedName>
        <fullName evidence="10">G-protein coupled receptors family 3 profile domain-containing protein</fullName>
    </recommendedName>
</protein>
<dbReference type="GeneID" id="5896331"/>
<feature type="transmembrane region" description="Helical" evidence="6">
    <location>
        <begin position="500"/>
        <end position="521"/>
    </location>
</feature>
<comment type="subcellular location">
    <subcellularLocation>
        <location evidence="1">Membrane</location>
        <topology evidence="1">Multi-pass membrane protein</topology>
    </subcellularLocation>
</comment>
<evidence type="ECO:0000256" key="5">
    <source>
        <dbReference type="SAM" id="MobiDB-lite"/>
    </source>
</evidence>
<dbReference type="KEGG" id="mbr:MONBRDRAFT_34814"/>
<reference evidence="8 9" key="1">
    <citation type="journal article" date="2008" name="Nature">
        <title>The genome of the choanoflagellate Monosiga brevicollis and the origin of metazoans.</title>
        <authorList>
            <consortium name="JGI Sequencing"/>
            <person name="King N."/>
            <person name="Westbrook M.J."/>
            <person name="Young S.L."/>
            <person name="Kuo A."/>
            <person name="Abedin M."/>
            <person name="Chapman J."/>
            <person name="Fairclough S."/>
            <person name="Hellsten U."/>
            <person name="Isogai Y."/>
            <person name="Letunic I."/>
            <person name="Marr M."/>
            <person name="Pincus D."/>
            <person name="Putnam N."/>
            <person name="Rokas A."/>
            <person name="Wright K.J."/>
            <person name="Zuzow R."/>
            <person name="Dirks W."/>
            <person name="Good M."/>
            <person name="Goodstein D."/>
            <person name="Lemons D."/>
            <person name="Li W."/>
            <person name="Lyons J.B."/>
            <person name="Morris A."/>
            <person name="Nichols S."/>
            <person name="Richter D.J."/>
            <person name="Salamov A."/>
            <person name="Bork P."/>
            <person name="Lim W.A."/>
            <person name="Manning G."/>
            <person name="Miller W.T."/>
            <person name="McGinnis W."/>
            <person name="Shapiro H."/>
            <person name="Tjian R."/>
            <person name="Grigoriev I.V."/>
            <person name="Rokhsar D."/>
        </authorList>
    </citation>
    <scope>NUCLEOTIDE SEQUENCE [LARGE SCALE GENOMIC DNA]</scope>
    <source>
        <strain evidence="9">MX1 / ATCC 50154</strain>
    </source>
</reference>